<evidence type="ECO:0000313" key="3">
    <source>
        <dbReference type="Proteomes" id="UP000291819"/>
    </source>
</evidence>
<gene>
    <name evidence="2" type="ORF">EYS08_22150</name>
</gene>
<dbReference type="Proteomes" id="UP000291819">
    <property type="component" value="Unassembled WGS sequence"/>
</dbReference>
<comment type="caution">
    <text evidence="2">The sequence shown here is derived from an EMBL/GenBank/DDBJ whole genome shotgun (WGS) entry which is preliminary data.</text>
</comment>
<feature type="chain" id="PRO_5020240538" description="Outer membrane protein beta-barrel domain-containing protein" evidence="1">
    <location>
        <begin position="19"/>
        <end position="196"/>
    </location>
</feature>
<feature type="signal peptide" evidence="1">
    <location>
        <begin position="1"/>
        <end position="18"/>
    </location>
</feature>
<evidence type="ECO:0000256" key="1">
    <source>
        <dbReference type="SAM" id="SignalP"/>
    </source>
</evidence>
<sequence length="196" mass="21907">MKYLLICFCLPLFVDALAQQDTLHQKRKIYFGLGFSLGGGGNRRLYGAADFYLQKRSNYISLKTSAVERIRIFFGGLPEPHIADVGVLAGKSYTFNRYHYVKFGAGVSLVDQVSAGAFLYNDCDRPGGCLFSNKVYERIRRKTVGLPLEMKYELYLDRTAAVTAGFSANLNNLQSFYGISLGLVVGRLKDKGGHRY</sequence>
<evidence type="ECO:0008006" key="4">
    <source>
        <dbReference type="Google" id="ProtNLM"/>
    </source>
</evidence>
<keyword evidence="1" id="KW-0732">Signal</keyword>
<protein>
    <recommendedName>
        <fullName evidence="4">Outer membrane protein beta-barrel domain-containing protein</fullName>
    </recommendedName>
</protein>
<dbReference type="AlphaFoldDB" id="A0A4Q9H7G3"/>
<name>A0A4Q9H7G3_9SPHI</name>
<keyword evidence="3" id="KW-1185">Reference proteome</keyword>
<accession>A0A4Q9H7G3</accession>
<reference evidence="2 3" key="1">
    <citation type="submission" date="2019-02" db="EMBL/GenBank/DDBJ databases">
        <title>Pedobacter kyonggii whole genome sequence analysis.</title>
        <authorList>
            <person name="Dahal R.H."/>
        </authorList>
    </citation>
    <scope>NUCLEOTIDE SEQUENCE [LARGE SCALE GENOMIC DNA]</scope>
    <source>
        <strain evidence="2 3">K-4-11-1</strain>
    </source>
</reference>
<evidence type="ECO:0000313" key="2">
    <source>
        <dbReference type="EMBL" id="TBO39766.1"/>
    </source>
</evidence>
<dbReference type="EMBL" id="SIXF01000034">
    <property type="protein sequence ID" value="TBO39766.1"/>
    <property type="molecule type" value="Genomic_DNA"/>
</dbReference>
<proteinExistence type="predicted"/>
<dbReference type="RefSeq" id="WP_131032149.1">
    <property type="nucleotide sequence ID" value="NZ_SIXF01000034.1"/>
</dbReference>
<organism evidence="2 3">
    <name type="scientific">Pedobacter kyonggii</name>
    <dbReference type="NCBI Taxonomy" id="1926871"/>
    <lineage>
        <taxon>Bacteria</taxon>
        <taxon>Pseudomonadati</taxon>
        <taxon>Bacteroidota</taxon>
        <taxon>Sphingobacteriia</taxon>
        <taxon>Sphingobacteriales</taxon>
        <taxon>Sphingobacteriaceae</taxon>
        <taxon>Pedobacter</taxon>
    </lineage>
</organism>
<dbReference type="OrthoDB" id="759482at2"/>